<organism evidence="2 3">
    <name type="scientific">Methanobrevibacter thaueri</name>
    <dbReference type="NCBI Taxonomy" id="190975"/>
    <lineage>
        <taxon>Archaea</taxon>
        <taxon>Methanobacteriati</taxon>
        <taxon>Methanobacteriota</taxon>
        <taxon>Methanomada group</taxon>
        <taxon>Methanobacteria</taxon>
        <taxon>Methanobacteriales</taxon>
        <taxon>Methanobacteriaceae</taxon>
        <taxon>Methanobrevibacter</taxon>
    </lineage>
</organism>
<feature type="transmembrane region" description="Helical" evidence="1">
    <location>
        <begin position="85"/>
        <end position="108"/>
    </location>
</feature>
<evidence type="ECO:0000313" key="3">
    <source>
        <dbReference type="Proteomes" id="UP000783037"/>
    </source>
</evidence>
<sequence length="113" mass="13059">MEKSELIFGIIIIIAYTICSVALKIPIVAHLMFGALLLGVIIIAILLKFKQKYENEKISKIFRAISIIFIICYVVSFIYETFYHKALFIDSAIFIFLILIVELISWILRKNND</sequence>
<dbReference type="RefSeq" id="WP_303737977.1">
    <property type="nucleotide sequence ID" value="NZ_SUTK01000001.1"/>
</dbReference>
<keyword evidence="1" id="KW-0812">Transmembrane</keyword>
<evidence type="ECO:0000313" key="2">
    <source>
        <dbReference type="EMBL" id="MBE6500822.1"/>
    </source>
</evidence>
<dbReference type="EMBL" id="SUTK01000001">
    <property type="protein sequence ID" value="MBE6500822.1"/>
    <property type="molecule type" value="Genomic_DNA"/>
</dbReference>
<feature type="transmembrane region" description="Helical" evidence="1">
    <location>
        <begin position="7"/>
        <end position="25"/>
    </location>
</feature>
<evidence type="ECO:0000256" key="1">
    <source>
        <dbReference type="SAM" id="Phobius"/>
    </source>
</evidence>
<feature type="transmembrane region" description="Helical" evidence="1">
    <location>
        <begin position="31"/>
        <end position="49"/>
    </location>
</feature>
<keyword evidence="1" id="KW-1133">Transmembrane helix</keyword>
<gene>
    <name evidence="2" type="ORF">E7Z79_00050</name>
</gene>
<keyword evidence="1" id="KW-0472">Membrane</keyword>
<dbReference type="AlphaFoldDB" id="A0A8T3V2Q3"/>
<reference evidence="2" key="1">
    <citation type="submission" date="2019-04" db="EMBL/GenBank/DDBJ databases">
        <title>Evolution of Biomass-Degrading Anaerobic Consortia Revealed by Metagenomics.</title>
        <authorList>
            <person name="Peng X."/>
        </authorList>
    </citation>
    <scope>NUCLEOTIDE SEQUENCE</scope>
    <source>
        <strain evidence="2">SIG18</strain>
    </source>
</reference>
<accession>A0A8T3V2Q3</accession>
<feature type="transmembrane region" description="Helical" evidence="1">
    <location>
        <begin position="61"/>
        <end position="79"/>
    </location>
</feature>
<name>A0A8T3V2Q3_9EURY</name>
<dbReference type="Proteomes" id="UP000783037">
    <property type="component" value="Unassembled WGS sequence"/>
</dbReference>
<proteinExistence type="predicted"/>
<protein>
    <submittedName>
        <fullName evidence="2">Uncharacterized protein</fullName>
    </submittedName>
</protein>
<comment type="caution">
    <text evidence="2">The sequence shown here is derived from an EMBL/GenBank/DDBJ whole genome shotgun (WGS) entry which is preliminary data.</text>
</comment>